<evidence type="ECO:0000313" key="11">
    <source>
        <dbReference type="EMBL" id="HIZ61288.1"/>
    </source>
</evidence>
<evidence type="ECO:0000256" key="6">
    <source>
        <dbReference type="ARBA" id="ARBA00022777"/>
    </source>
</evidence>
<feature type="domain" description="HAMP" evidence="10">
    <location>
        <begin position="300"/>
        <end position="353"/>
    </location>
</feature>
<evidence type="ECO:0000256" key="8">
    <source>
        <dbReference type="SAM" id="Phobius"/>
    </source>
</evidence>
<dbReference type="EC" id="2.7.13.3" evidence="3"/>
<gene>
    <name evidence="11" type="ORF">H9724_00735</name>
</gene>
<dbReference type="PROSITE" id="PS50109">
    <property type="entry name" value="HIS_KIN"/>
    <property type="match status" value="1"/>
</dbReference>
<dbReference type="InterPro" id="IPR010559">
    <property type="entry name" value="Sig_transdc_His_kin_internal"/>
</dbReference>
<evidence type="ECO:0000256" key="7">
    <source>
        <dbReference type="ARBA" id="ARBA00023012"/>
    </source>
</evidence>
<evidence type="ECO:0000256" key="2">
    <source>
        <dbReference type="ARBA" id="ARBA00004370"/>
    </source>
</evidence>
<protein>
    <recommendedName>
        <fullName evidence="3">histidine kinase</fullName>
        <ecNumber evidence="3">2.7.13.3</ecNumber>
    </recommendedName>
</protein>
<keyword evidence="8" id="KW-0472">Membrane</keyword>
<dbReference type="InterPro" id="IPR036890">
    <property type="entry name" value="HATPase_C_sf"/>
</dbReference>
<dbReference type="Proteomes" id="UP000824105">
    <property type="component" value="Unassembled WGS sequence"/>
</dbReference>
<keyword evidence="8" id="KW-0812">Transmembrane</keyword>
<proteinExistence type="predicted"/>
<reference evidence="11" key="2">
    <citation type="submission" date="2021-04" db="EMBL/GenBank/DDBJ databases">
        <authorList>
            <person name="Gilroy R."/>
        </authorList>
    </citation>
    <scope>NUCLEOTIDE SEQUENCE</scope>
    <source>
        <strain evidence="11">CHK188-11489</strain>
    </source>
</reference>
<organism evidence="11 12">
    <name type="scientific">Candidatus Gemmiger avistercoris</name>
    <dbReference type="NCBI Taxonomy" id="2838606"/>
    <lineage>
        <taxon>Bacteria</taxon>
        <taxon>Bacillati</taxon>
        <taxon>Bacillota</taxon>
        <taxon>Clostridia</taxon>
        <taxon>Eubacteriales</taxon>
        <taxon>Gemmiger</taxon>
    </lineage>
</organism>
<evidence type="ECO:0000256" key="3">
    <source>
        <dbReference type="ARBA" id="ARBA00012438"/>
    </source>
</evidence>
<dbReference type="InterPro" id="IPR005467">
    <property type="entry name" value="His_kinase_dom"/>
</dbReference>
<dbReference type="EMBL" id="DXBF01000007">
    <property type="protein sequence ID" value="HIZ61288.1"/>
    <property type="molecule type" value="Genomic_DNA"/>
</dbReference>
<evidence type="ECO:0000313" key="12">
    <source>
        <dbReference type="Proteomes" id="UP000824105"/>
    </source>
</evidence>
<dbReference type="InterPro" id="IPR050640">
    <property type="entry name" value="Bact_2-comp_sensor_kinase"/>
</dbReference>
<dbReference type="PRINTS" id="PR00344">
    <property type="entry name" value="BCTRLSENSOR"/>
</dbReference>
<dbReference type="GO" id="GO:0000155">
    <property type="term" value="F:phosphorelay sensor kinase activity"/>
    <property type="evidence" value="ECO:0007669"/>
    <property type="project" value="InterPro"/>
</dbReference>
<evidence type="ECO:0000256" key="4">
    <source>
        <dbReference type="ARBA" id="ARBA00022553"/>
    </source>
</evidence>
<comment type="subcellular location">
    <subcellularLocation>
        <location evidence="2">Membrane</location>
    </subcellularLocation>
</comment>
<keyword evidence="5" id="KW-0808">Transferase</keyword>
<accession>A0A9D2FHE3</accession>
<dbReference type="PANTHER" id="PTHR34220">
    <property type="entry name" value="SENSOR HISTIDINE KINASE YPDA"/>
    <property type="match status" value="1"/>
</dbReference>
<dbReference type="Pfam" id="PF02518">
    <property type="entry name" value="HATPase_c"/>
    <property type="match status" value="1"/>
</dbReference>
<dbReference type="Gene3D" id="3.30.565.10">
    <property type="entry name" value="Histidine kinase-like ATPase, C-terminal domain"/>
    <property type="match status" value="1"/>
</dbReference>
<comment type="caution">
    <text evidence="11">The sequence shown here is derived from an EMBL/GenBank/DDBJ whole genome shotgun (WGS) entry which is preliminary data.</text>
</comment>
<dbReference type="Gene3D" id="6.10.340.10">
    <property type="match status" value="1"/>
</dbReference>
<dbReference type="AlphaFoldDB" id="A0A9D2FHE3"/>
<comment type="catalytic activity">
    <reaction evidence="1">
        <text>ATP + protein L-histidine = ADP + protein N-phospho-L-histidine.</text>
        <dbReference type="EC" id="2.7.13.3"/>
    </reaction>
</comment>
<dbReference type="SUPFAM" id="SSF55874">
    <property type="entry name" value="ATPase domain of HSP90 chaperone/DNA topoisomerase II/histidine kinase"/>
    <property type="match status" value="1"/>
</dbReference>
<sequence length="569" mass="63097">MRFTHTLRFRLIVLSVLCTAVVSLAGNLSLYGYLNDIINQRAAHIDEIYLSTLQSQLNTYLTDLNDLAVLCASDSTVSRSLNASKAEAIDAQERLDAYLATSPVQNYIDVLSVVNDEGLIVSATAQTFGELHDYDAIRAQPLYQQAVESGASQQVGVVQSIHGGEQALAMIRPIQGLGSRPGQGYLYVELNLELLDRALEPYTELNPLFVAEASGELVTARPAEVSDDFTAGELTDGDCMIGGRLYEVRSEPLSMGGLRLYHCVLQTELDQEGIHILYTVIAVVALSLLLALCLSVLFSAYFSRPISRLNDRLRRIAANDFSFDPAIEKPQDELGQIGRTVNEMSMSIQHLLRETEAMYNQRRNIEIDLLQSQVNPHFLYNTLDSIRWMAVIQKNPGIANITRSLSNLLKNIAKGTQDKIPLREELGLLNDYIAIQSVRYLETFTFENRVPEELYDCRIVKLTLQPLVENAIFHGIEPTGECGTITLTGRAEGGDLYLCVEDDGAGIEPERLAGILTTERKRSGSSMNGIGIANVHKRLQLIYGRQYGLKVESEPGKYTRVTVHLPKEV</sequence>
<keyword evidence="7" id="KW-0902">Two-component regulatory system</keyword>
<dbReference type="Pfam" id="PF00672">
    <property type="entry name" value="HAMP"/>
    <property type="match status" value="1"/>
</dbReference>
<keyword evidence="8" id="KW-1133">Transmembrane helix</keyword>
<evidence type="ECO:0000259" key="9">
    <source>
        <dbReference type="PROSITE" id="PS50109"/>
    </source>
</evidence>
<dbReference type="SMART" id="SM00304">
    <property type="entry name" value="HAMP"/>
    <property type="match status" value="1"/>
</dbReference>
<name>A0A9D2FHE3_9FIRM</name>
<feature type="transmembrane region" description="Helical" evidence="8">
    <location>
        <begin position="276"/>
        <end position="302"/>
    </location>
</feature>
<dbReference type="SUPFAM" id="SSF158472">
    <property type="entry name" value="HAMP domain-like"/>
    <property type="match status" value="1"/>
</dbReference>
<evidence type="ECO:0000259" key="10">
    <source>
        <dbReference type="PROSITE" id="PS50885"/>
    </source>
</evidence>
<feature type="domain" description="Histidine kinase" evidence="9">
    <location>
        <begin position="464"/>
        <end position="569"/>
    </location>
</feature>
<keyword evidence="4" id="KW-0597">Phosphoprotein</keyword>
<evidence type="ECO:0000256" key="1">
    <source>
        <dbReference type="ARBA" id="ARBA00000085"/>
    </source>
</evidence>
<dbReference type="InterPro" id="IPR003660">
    <property type="entry name" value="HAMP_dom"/>
</dbReference>
<dbReference type="Pfam" id="PF06580">
    <property type="entry name" value="His_kinase"/>
    <property type="match status" value="1"/>
</dbReference>
<dbReference type="CDD" id="cd06225">
    <property type="entry name" value="HAMP"/>
    <property type="match status" value="1"/>
</dbReference>
<evidence type="ECO:0000256" key="5">
    <source>
        <dbReference type="ARBA" id="ARBA00022679"/>
    </source>
</evidence>
<dbReference type="InterPro" id="IPR003594">
    <property type="entry name" value="HATPase_dom"/>
</dbReference>
<dbReference type="PROSITE" id="PS50885">
    <property type="entry name" value="HAMP"/>
    <property type="match status" value="1"/>
</dbReference>
<dbReference type="PANTHER" id="PTHR34220:SF7">
    <property type="entry name" value="SENSOR HISTIDINE KINASE YPDA"/>
    <property type="match status" value="1"/>
</dbReference>
<dbReference type="GO" id="GO:0016020">
    <property type="term" value="C:membrane"/>
    <property type="evidence" value="ECO:0007669"/>
    <property type="project" value="UniProtKB-SubCell"/>
</dbReference>
<dbReference type="SMART" id="SM00387">
    <property type="entry name" value="HATPase_c"/>
    <property type="match status" value="1"/>
</dbReference>
<keyword evidence="6 11" id="KW-0418">Kinase</keyword>
<reference evidence="11" key="1">
    <citation type="journal article" date="2021" name="PeerJ">
        <title>Extensive microbial diversity within the chicken gut microbiome revealed by metagenomics and culture.</title>
        <authorList>
            <person name="Gilroy R."/>
            <person name="Ravi A."/>
            <person name="Getino M."/>
            <person name="Pursley I."/>
            <person name="Horton D.L."/>
            <person name="Alikhan N.F."/>
            <person name="Baker D."/>
            <person name="Gharbi K."/>
            <person name="Hall N."/>
            <person name="Watson M."/>
            <person name="Adriaenssens E.M."/>
            <person name="Foster-Nyarko E."/>
            <person name="Jarju S."/>
            <person name="Secka A."/>
            <person name="Antonio M."/>
            <person name="Oren A."/>
            <person name="Chaudhuri R.R."/>
            <person name="La Ragione R."/>
            <person name="Hildebrand F."/>
            <person name="Pallen M.J."/>
        </authorList>
    </citation>
    <scope>NUCLEOTIDE SEQUENCE</scope>
    <source>
        <strain evidence="11">CHK188-11489</strain>
    </source>
</reference>
<dbReference type="InterPro" id="IPR004358">
    <property type="entry name" value="Sig_transdc_His_kin-like_C"/>
</dbReference>